<sequence length="605" mass="66591">MNTDKRIILIALSTLVAGVLLGWLIFGGSSENNRDKEHQHTAEEAGETVWTCSMHPQIKQSEPGDCPICGMDLIPLEEDQNEVLDPMAISMSPTAMQLANITTSAVGTMDPVKTVRLNGKVQEDERLVSSQSSHISGRIERLNVSFTGEYVNKGQVIAYIYSPELVTAQEELFEAQKIKETQPQLFKSARTKLKNWKLSDGQIDKILERGSPSDDFPITADISGYVLNKNVIVGDYIKRGEPVYEIANLSRVWVLFDVYESEMSWISKGDQVRFTVQSLPGQTFEGKISFLDPVIDPKTRVAKARVEVRNNDNQLKPEMFVSGTVEAMLPNKANTVVIPKTAVMWTGKRSVVYVKNTSGSGVNFIMREVMLGPGLGDSFIVESGLQEGEEIAVNGTFSIDAAAQLVGKPSMMNPEGGPTMTGHNHAHLPDGQGDMEMLASSSSSVPGKQKEVKPIAINQKAKDALKPLYEPYLNFKEALVADNLSGAQNAANELKGKLDAVNMSVFTGESHNAWMNYSGNLKNAIQHVPHMKDLVAVRKAFQQVSEGMIDLTRAFNPFEKTLHVQFCPMADNNRGATWLSTEKEIRNPYFGEAMLTCGEVKSTIK</sequence>
<feature type="domain" description="CusB-like barrel-sandwich hybrid" evidence="7">
    <location>
        <begin position="133"/>
        <end position="247"/>
    </location>
</feature>
<keyword evidence="11" id="KW-1185">Reference proteome</keyword>
<dbReference type="Gene3D" id="2.40.30.170">
    <property type="match status" value="1"/>
</dbReference>
<evidence type="ECO:0000256" key="3">
    <source>
        <dbReference type="SAM" id="Phobius"/>
    </source>
</evidence>
<keyword evidence="3" id="KW-0812">Transmembrane</keyword>
<dbReference type="Gene3D" id="2.40.420.20">
    <property type="match status" value="1"/>
</dbReference>
<dbReference type="Pfam" id="PF11827">
    <property type="entry name" value="DUF3347"/>
    <property type="match status" value="1"/>
</dbReference>
<evidence type="ECO:0000313" key="11">
    <source>
        <dbReference type="Proteomes" id="UP000647339"/>
    </source>
</evidence>
<dbReference type="PANTHER" id="PTHR30097:SF15">
    <property type="entry name" value="CATION EFFLUX SYSTEM PROTEIN CUSB"/>
    <property type="match status" value="1"/>
</dbReference>
<dbReference type="PANTHER" id="PTHR30097">
    <property type="entry name" value="CATION EFFLUX SYSTEM PROTEIN CUSB"/>
    <property type="match status" value="1"/>
</dbReference>
<evidence type="ECO:0000313" key="10">
    <source>
        <dbReference type="EMBL" id="GGF25630.1"/>
    </source>
</evidence>
<evidence type="ECO:0000259" key="6">
    <source>
        <dbReference type="Pfam" id="PF25869"/>
    </source>
</evidence>
<feature type="domain" description="DUF3347" evidence="4">
    <location>
        <begin position="469"/>
        <end position="559"/>
    </location>
</feature>
<evidence type="ECO:0008006" key="12">
    <source>
        <dbReference type="Google" id="ProtNLM"/>
    </source>
</evidence>
<dbReference type="InterPro" id="IPR058649">
    <property type="entry name" value="CzcB_C"/>
</dbReference>
<evidence type="ECO:0000259" key="8">
    <source>
        <dbReference type="Pfam" id="PF25954"/>
    </source>
</evidence>
<dbReference type="InterPro" id="IPR006143">
    <property type="entry name" value="RND_pump_MFP"/>
</dbReference>
<protein>
    <recommendedName>
        <fullName evidence="12">Efflux RND transporter periplasmic adaptor subunit</fullName>
    </recommendedName>
</protein>
<dbReference type="InterPro" id="IPR045800">
    <property type="entry name" value="HMBD"/>
</dbReference>
<evidence type="ECO:0000259" key="9">
    <source>
        <dbReference type="Pfam" id="PF25975"/>
    </source>
</evidence>
<dbReference type="InterPro" id="IPR021782">
    <property type="entry name" value="DUF3347"/>
</dbReference>
<keyword evidence="3" id="KW-0472">Membrane</keyword>
<gene>
    <name evidence="10" type="ORF">GCM10011339_12160</name>
</gene>
<dbReference type="SUPFAM" id="SSF111369">
    <property type="entry name" value="HlyD-like secretion proteins"/>
    <property type="match status" value="1"/>
</dbReference>
<evidence type="ECO:0000256" key="2">
    <source>
        <dbReference type="ARBA" id="ARBA00022448"/>
    </source>
</evidence>
<feature type="domain" description="Heavy metal binding" evidence="5">
    <location>
        <begin position="49"/>
        <end position="75"/>
    </location>
</feature>
<dbReference type="Pfam" id="PF19335">
    <property type="entry name" value="HMBD"/>
    <property type="match status" value="1"/>
</dbReference>
<dbReference type="EMBL" id="BMIU01000004">
    <property type="protein sequence ID" value="GGF25630.1"/>
    <property type="molecule type" value="Genomic_DNA"/>
</dbReference>
<proteinExistence type="inferred from homology"/>
<evidence type="ECO:0000259" key="4">
    <source>
        <dbReference type="Pfam" id="PF11827"/>
    </source>
</evidence>
<organism evidence="10 11">
    <name type="scientific">Echinicola rosea</name>
    <dbReference type="NCBI Taxonomy" id="1807691"/>
    <lineage>
        <taxon>Bacteria</taxon>
        <taxon>Pseudomonadati</taxon>
        <taxon>Bacteroidota</taxon>
        <taxon>Cytophagia</taxon>
        <taxon>Cytophagales</taxon>
        <taxon>Cyclobacteriaceae</taxon>
        <taxon>Echinicola</taxon>
    </lineage>
</organism>
<comment type="caution">
    <text evidence="10">The sequence shown here is derived from an EMBL/GenBank/DDBJ whole genome shotgun (WGS) entry which is preliminary data.</text>
</comment>
<evidence type="ECO:0000259" key="5">
    <source>
        <dbReference type="Pfam" id="PF19335"/>
    </source>
</evidence>
<dbReference type="NCBIfam" id="TIGR01730">
    <property type="entry name" value="RND_mfp"/>
    <property type="match status" value="1"/>
</dbReference>
<evidence type="ECO:0000259" key="7">
    <source>
        <dbReference type="Pfam" id="PF25919"/>
    </source>
</evidence>
<dbReference type="InterPro" id="IPR051909">
    <property type="entry name" value="MFP_Cation_Efflux"/>
</dbReference>
<dbReference type="Pfam" id="PF25919">
    <property type="entry name" value="BSH_CusB"/>
    <property type="match status" value="1"/>
</dbReference>
<feature type="domain" description="CusB-like three alpha-helical bundle" evidence="6">
    <location>
        <begin position="164"/>
        <end position="213"/>
    </location>
</feature>
<dbReference type="InterPro" id="IPR058790">
    <property type="entry name" value="BSH_CusB"/>
</dbReference>
<feature type="domain" description="CzcB-like C-terminal circularly permuted SH3-like" evidence="9">
    <location>
        <begin position="336"/>
        <end position="399"/>
    </location>
</feature>
<reference evidence="11" key="1">
    <citation type="journal article" date="2019" name="Int. J. Syst. Evol. Microbiol.">
        <title>The Global Catalogue of Microorganisms (GCM) 10K type strain sequencing project: providing services to taxonomists for standard genome sequencing and annotation.</title>
        <authorList>
            <consortium name="The Broad Institute Genomics Platform"/>
            <consortium name="The Broad Institute Genome Sequencing Center for Infectious Disease"/>
            <person name="Wu L."/>
            <person name="Ma J."/>
        </authorList>
    </citation>
    <scope>NUCLEOTIDE SEQUENCE [LARGE SCALE GENOMIC DNA]</scope>
    <source>
        <strain evidence="11">CGMCC 1.15407</strain>
    </source>
</reference>
<dbReference type="InterPro" id="IPR058791">
    <property type="entry name" value="3HB_CusB"/>
</dbReference>
<dbReference type="Pfam" id="PF25869">
    <property type="entry name" value="3HB_CusB"/>
    <property type="match status" value="1"/>
</dbReference>
<keyword evidence="2" id="KW-0813">Transport</keyword>
<comment type="similarity">
    <text evidence="1">Belongs to the membrane fusion protein (MFP) (TC 8.A.1) family.</text>
</comment>
<keyword evidence="3" id="KW-1133">Transmembrane helix</keyword>
<dbReference type="InterPro" id="IPR058792">
    <property type="entry name" value="Beta-barrel_RND_2"/>
</dbReference>
<dbReference type="Proteomes" id="UP000647339">
    <property type="component" value="Unassembled WGS sequence"/>
</dbReference>
<name>A0ABQ1UUT0_9BACT</name>
<evidence type="ECO:0000256" key="1">
    <source>
        <dbReference type="ARBA" id="ARBA00009477"/>
    </source>
</evidence>
<accession>A0ABQ1UUT0</accession>
<feature type="domain" description="CusB-like beta-barrel" evidence="8">
    <location>
        <begin position="251"/>
        <end position="326"/>
    </location>
</feature>
<dbReference type="RefSeq" id="WP_015267869.1">
    <property type="nucleotide sequence ID" value="NZ_BMIU01000004.1"/>
</dbReference>
<dbReference type="Pfam" id="PF25975">
    <property type="entry name" value="CzcB_C"/>
    <property type="match status" value="1"/>
</dbReference>
<dbReference type="Pfam" id="PF25954">
    <property type="entry name" value="Beta-barrel_RND_2"/>
    <property type="match status" value="1"/>
</dbReference>
<feature type="transmembrane region" description="Helical" evidence="3">
    <location>
        <begin position="7"/>
        <end position="26"/>
    </location>
</feature>